<organism evidence="1 2">
    <name type="scientific">Robiginitalea biformata (strain ATCC BAA-864 / DSM 15991 / KCTC 12146 / HTCC2501)</name>
    <dbReference type="NCBI Taxonomy" id="313596"/>
    <lineage>
        <taxon>Bacteria</taxon>
        <taxon>Pseudomonadati</taxon>
        <taxon>Bacteroidota</taxon>
        <taxon>Flavobacteriia</taxon>
        <taxon>Flavobacteriales</taxon>
        <taxon>Flavobacteriaceae</taxon>
        <taxon>Robiginitalea</taxon>
    </lineage>
</organism>
<accession>A4CKN3</accession>
<proteinExistence type="predicted"/>
<dbReference type="Proteomes" id="UP000009049">
    <property type="component" value="Chromosome"/>
</dbReference>
<dbReference type="HOGENOM" id="CLU_1342389_0_0_10"/>
<gene>
    <name evidence="1" type="ordered locus">RB2501_13929</name>
</gene>
<dbReference type="OrthoDB" id="1189337at2"/>
<dbReference type="eggNOG" id="ENOG50346JC">
    <property type="taxonomic scope" value="Bacteria"/>
</dbReference>
<name>A4CKN3_ROBBH</name>
<dbReference type="EMBL" id="CP001712">
    <property type="protein sequence ID" value="EAR15432.1"/>
    <property type="molecule type" value="Genomic_DNA"/>
</dbReference>
<dbReference type="RefSeq" id="WP_015754749.1">
    <property type="nucleotide sequence ID" value="NC_013222.1"/>
</dbReference>
<evidence type="ECO:0000313" key="1">
    <source>
        <dbReference type="EMBL" id="EAR15432.1"/>
    </source>
</evidence>
<protein>
    <submittedName>
        <fullName evidence="1">Uncharacterized protein</fullName>
    </submittedName>
</protein>
<sequence length="204" mass="21420">MDNLLGHKTALNFILAVAALLSTSLQNAINDGKLGLEPNELFVKKQIDGASGIVKLIDSNTKQLDGVCSFDSDGRMNQNRAAVFNRLTVHYGTGNDGAGAGTIDYSDAIPAVLLNAEIVISQEGRQVLRRSVRSIVAGDGSGVETKAGDQYADLSSLRLLADERDVQINLHFATGAAMPAAGAGTTPFIYVSLDALTTKKTAIS</sequence>
<evidence type="ECO:0000313" key="2">
    <source>
        <dbReference type="Proteomes" id="UP000009049"/>
    </source>
</evidence>
<dbReference type="KEGG" id="rbi:RB2501_13929"/>
<dbReference type="AlphaFoldDB" id="A4CKN3"/>
<reference evidence="1 2" key="1">
    <citation type="journal article" date="2009" name="J. Bacteriol.">
        <title>Complete genome sequence of Robiginitalea biformata HTCC2501.</title>
        <authorList>
            <person name="Oh H.M."/>
            <person name="Giovannoni S.J."/>
            <person name="Lee K."/>
            <person name="Ferriera S."/>
            <person name="Johnson J."/>
            <person name="Cho J.C."/>
        </authorList>
    </citation>
    <scope>NUCLEOTIDE SEQUENCE [LARGE SCALE GENOMIC DNA]</scope>
    <source>
        <strain evidence="2">ATCC BAA-864 / HTCC2501 / KCTC 12146</strain>
    </source>
</reference>
<dbReference type="STRING" id="313596.RB2501_13929"/>
<keyword evidence="2" id="KW-1185">Reference proteome</keyword>